<feature type="region of interest" description="Disordered" evidence="1">
    <location>
        <begin position="215"/>
        <end position="251"/>
    </location>
</feature>
<feature type="compositionally biased region" description="Low complexity" evidence="1">
    <location>
        <begin position="229"/>
        <end position="239"/>
    </location>
</feature>
<gene>
    <name evidence="2" type="ORF">LEMA_P088900.1</name>
</gene>
<evidence type="ECO:0000256" key="1">
    <source>
        <dbReference type="SAM" id="MobiDB-lite"/>
    </source>
</evidence>
<dbReference type="OrthoDB" id="2590867at2759"/>
<feature type="compositionally biased region" description="Polar residues" evidence="1">
    <location>
        <begin position="756"/>
        <end position="770"/>
    </location>
</feature>
<feature type="compositionally biased region" description="Low complexity" evidence="1">
    <location>
        <begin position="356"/>
        <end position="370"/>
    </location>
</feature>
<feature type="compositionally biased region" description="Basic and acidic residues" evidence="1">
    <location>
        <begin position="550"/>
        <end position="573"/>
    </location>
</feature>
<feature type="compositionally biased region" description="Low complexity" evidence="1">
    <location>
        <begin position="1256"/>
        <end position="1280"/>
    </location>
</feature>
<feature type="region of interest" description="Disordered" evidence="1">
    <location>
        <begin position="519"/>
        <end position="573"/>
    </location>
</feature>
<protein>
    <submittedName>
        <fullName evidence="2">Uncharacterized protein</fullName>
    </submittedName>
</protein>
<dbReference type="GeneID" id="13289136"/>
<dbReference type="eggNOG" id="ENOG502SF71">
    <property type="taxonomic scope" value="Eukaryota"/>
</dbReference>
<organism evidence="2 3">
    <name type="scientific">Leptosphaeria maculans (strain JN3 / isolate v23.1.3 / race Av1-4-5-6-7-8)</name>
    <name type="common">Blackleg fungus</name>
    <name type="synonym">Phoma lingam</name>
    <dbReference type="NCBI Taxonomy" id="985895"/>
    <lineage>
        <taxon>Eukaryota</taxon>
        <taxon>Fungi</taxon>
        <taxon>Dikarya</taxon>
        <taxon>Ascomycota</taxon>
        <taxon>Pezizomycotina</taxon>
        <taxon>Dothideomycetes</taxon>
        <taxon>Pleosporomycetidae</taxon>
        <taxon>Pleosporales</taxon>
        <taxon>Pleosporineae</taxon>
        <taxon>Leptosphaeriaceae</taxon>
        <taxon>Plenodomus</taxon>
        <taxon>Plenodomus lingam/Leptosphaeria maculans species complex</taxon>
    </lineage>
</organism>
<feature type="compositionally biased region" description="Polar residues" evidence="1">
    <location>
        <begin position="386"/>
        <end position="399"/>
    </location>
</feature>
<name>E5A7Q6_LEPMJ</name>
<feature type="compositionally biased region" description="Basic and acidic residues" evidence="1">
    <location>
        <begin position="1299"/>
        <end position="1314"/>
    </location>
</feature>
<dbReference type="Proteomes" id="UP000002668">
    <property type="component" value="Genome"/>
</dbReference>
<feature type="region of interest" description="Disordered" evidence="1">
    <location>
        <begin position="1027"/>
        <end position="1095"/>
    </location>
</feature>
<evidence type="ECO:0000313" key="3">
    <source>
        <dbReference type="Proteomes" id="UP000002668"/>
    </source>
</evidence>
<feature type="compositionally biased region" description="Basic and acidic residues" evidence="1">
    <location>
        <begin position="1082"/>
        <end position="1095"/>
    </location>
</feature>
<feature type="compositionally biased region" description="Polar residues" evidence="1">
    <location>
        <begin position="1067"/>
        <end position="1079"/>
    </location>
</feature>
<feature type="compositionally biased region" description="Basic and acidic residues" evidence="1">
    <location>
        <begin position="329"/>
        <end position="355"/>
    </location>
</feature>
<feature type="compositionally biased region" description="Basic and acidic residues" evidence="1">
    <location>
        <begin position="1119"/>
        <end position="1223"/>
    </location>
</feature>
<feature type="region of interest" description="Disordered" evidence="1">
    <location>
        <begin position="420"/>
        <end position="463"/>
    </location>
</feature>
<dbReference type="VEuPathDB" id="FungiDB:LEMA_P088900.1"/>
<accession>E5A7Q6</accession>
<feature type="region of interest" description="Disordered" evidence="1">
    <location>
        <begin position="590"/>
        <end position="681"/>
    </location>
</feature>
<dbReference type="STRING" id="985895.E5A7Q6"/>
<dbReference type="HOGENOM" id="CLU_008313_0_0_1"/>
<keyword evidence="3" id="KW-1185">Reference proteome</keyword>
<feature type="compositionally biased region" description="Basic and acidic residues" evidence="1">
    <location>
        <begin position="1233"/>
        <end position="1253"/>
    </location>
</feature>
<evidence type="ECO:0000313" key="2">
    <source>
        <dbReference type="EMBL" id="CBX99651.1"/>
    </source>
</evidence>
<feature type="compositionally biased region" description="Polar residues" evidence="1">
    <location>
        <begin position="867"/>
        <end position="877"/>
    </location>
</feature>
<feature type="compositionally biased region" description="Polar residues" evidence="1">
    <location>
        <begin position="309"/>
        <end position="319"/>
    </location>
</feature>
<feature type="compositionally biased region" description="Polar residues" evidence="1">
    <location>
        <begin position="810"/>
        <end position="819"/>
    </location>
</feature>
<dbReference type="EMBL" id="FP929136">
    <property type="protein sequence ID" value="CBX99651.1"/>
    <property type="molecule type" value="Genomic_DNA"/>
</dbReference>
<feature type="compositionally biased region" description="Low complexity" evidence="1">
    <location>
        <begin position="822"/>
        <end position="838"/>
    </location>
</feature>
<reference evidence="3" key="1">
    <citation type="journal article" date="2011" name="Nat. Commun.">
        <title>Effector diversification within compartments of the Leptosphaeria maculans genome affected by Repeat-Induced Point mutations.</title>
        <authorList>
            <person name="Rouxel T."/>
            <person name="Grandaubert J."/>
            <person name="Hane J.K."/>
            <person name="Hoede C."/>
            <person name="van de Wouw A.P."/>
            <person name="Couloux A."/>
            <person name="Dominguez V."/>
            <person name="Anthouard V."/>
            <person name="Bally P."/>
            <person name="Bourras S."/>
            <person name="Cozijnsen A.J."/>
            <person name="Ciuffetti L.M."/>
            <person name="Degrave A."/>
            <person name="Dilmaghani A."/>
            <person name="Duret L."/>
            <person name="Fudal I."/>
            <person name="Goodwin S.B."/>
            <person name="Gout L."/>
            <person name="Glaser N."/>
            <person name="Linglin J."/>
            <person name="Kema G.H.J."/>
            <person name="Lapalu N."/>
            <person name="Lawrence C.B."/>
            <person name="May K."/>
            <person name="Meyer M."/>
            <person name="Ollivier B."/>
            <person name="Poulain J."/>
            <person name="Schoch C.L."/>
            <person name="Simon A."/>
            <person name="Spatafora J.W."/>
            <person name="Stachowiak A."/>
            <person name="Turgeon B.G."/>
            <person name="Tyler B.M."/>
            <person name="Vincent D."/>
            <person name="Weissenbach J."/>
            <person name="Amselem J."/>
            <person name="Quesneville H."/>
            <person name="Oliver R.P."/>
            <person name="Wincker P."/>
            <person name="Balesdent M.-H."/>
            <person name="Howlett B.J."/>
        </authorList>
    </citation>
    <scope>NUCLEOTIDE SEQUENCE [LARGE SCALE GENOMIC DNA]</scope>
    <source>
        <strain evidence="3">JN3 / isolate v23.1.3 / race Av1-4-5-6-7-8</strain>
    </source>
</reference>
<feature type="compositionally biased region" description="Basic and acidic residues" evidence="1">
    <location>
        <begin position="372"/>
        <end position="385"/>
    </location>
</feature>
<feature type="compositionally biased region" description="Basic and acidic residues" evidence="1">
    <location>
        <begin position="878"/>
        <end position="896"/>
    </location>
</feature>
<feature type="region of interest" description="Disordered" evidence="1">
    <location>
        <begin position="285"/>
        <end position="404"/>
    </location>
</feature>
<feature type="compositionally biased region" description="Low complexity" evidence="1">
    <location>
        <begin position="712"/>
        <end position="738"/>
    </location>
</feature>
<dbReference type="OMA" id="PMNVGRY"/>
<feature type="region of interest" description="Disordered" evidence="1">
    <location>
        <begin position="804"/>
        <end position="896"/>
    </location>
</feature>
<feature type="compositionally biased region" description="Basic and acidic residues" evidence="1">
    <location>
        <begin position="155"/>
        <end position="164"/>
    </location>
</feature>
<feature type="region of interest" description="Disordered" evidence="1">
    <location>
        <begin position="929"/>
        <end position="956"/>
    </location>
</feature>
<feature type="compositionally biased region" description="Polar residues" evidence="1">
    <location>
        <begin position="240"/>
        <end position="249"/>
    </location>
</feature>
<feature type="region of interest" description="Disordered" evidence="1">
    <location>
        <begin position="155"/>
        <end position="186"/>
    </location>
</feature>
<feature type="compositionally biased region" description="Polar residues" evidence="1">
    <location>
        <begin position="521"/>
        <end position="530"/>
    </location>
</feature>
<dbReference type="InParanoid" id="E5A7Q6"/>
<feature type="region of interest" description="Disordered" evidence="1">
    <location>
        <begin position="693"/>
        <end position="780"/>
    </location>
</feature>
<proteinExistence type="predicted"/>
<feature type="compositionally biased region" description="Polar residues" evidence="1">
    <location>
        <begin position="641"/>
        <end position="669"/>
    </location>
</feature>
<feature type="region of interest" description="Disordered" evidence="1">
    <location>
        <begin position="90"/>
        <end position="114"/>
    </location>
</feature>
<feature type="compositionally biased region" description="Basic and acidic residues" evidence="1">
    <location>
        <begin position="1281"/>
        <end position="1291"/>
    </location>
</feature>
<sequence length="1314" mass="138317">MTATCVISPCPQPVFTHATLEPKTLLSTEFGLWPALCRSIGSLRLFSRWQLQRLASFATYPNTMRSSSLRNPKSFPTGMEKMKNVLHGHKKTEETTSHNPHASPPVAAGGAGETHPIYDQMTERKEGKHAPLGQPVYEIKTTSGEPYTTLAQPRHAVDGKHGHESTSATTTQEHRPDAKTSGTEMSTASIKSGVIGFGPGEQGHAALPTQNSIEQNLSPDHVVGGGNLGNSQGNGLDQNTTIGSTSQSPAVPAADLGAIKEQQPYGSYRRQESYTVDTNRIFPLAGGVTSHHGDGPVGSTTYSKEDASTIPSVTQTSAAQYPAEPTSTLHEESITGREPDHHQQGTDVSHSHGREALAGAAAAAATVGATQSRDRSDKRDVDTHGHTFNSAATMNSSSEPGEEQGLLAKAKNLIGLGTTKEHEVSHQEPMDTTSTRSAQGHHLEAVDGATNPVETGDSVTGSFANERPQASRLESHHRHIPGEFISTPGEHGNTFLDYTSVVQPASTLTAPALGVGPTPISAATATHQEPTSTLGSSTGTHSTAIPHSTTDQHELRHTGTLDDPLSRSSEDHHHDRDAVMAGGLGAGAAGLAAHSAHQSRATTEVDASKPLYEETSPYSSKMLDPRVSGVQDPLEEHRFDSQASSTGIAPSRIVQTSSTAGNPSASGSQHHPGRDAGIMGGAAVGGAALQHSLQRNNAPGSGSTVLPHETAHSSIPASSAPHHSTNLTAPPASSTVAAPHDEFYGTRGAPAPMADHTTQPQQSSMVSAPTSAPDKDAGHGYGRNAAIAGAGALGAAGVYTAARGDDTNRGPASSTTSPSEHGLASSTGLTSATGTETGPASKTIGPHSSNVANILDPRIQPDPALQKSHNTTGPHQSDTFDRLDPQVDGKAAHSDHHYGRDAAVVGGAGAAGYGAHEAIQAYGNHRMTQPSASMNEQRYDPTTPGANAPSPVAPKSEYNYNDPTIHSNVNRAELDVDSNTGRNAGLEGLTGPGLVGAGAYAGSRHAENNQQLRLHQTTQDFALGSAGQADPIRGVTHDTFPRNSANQTSYPTHETSSSYPAQGAIVPQNTQALGSTSQRPYDATRDPADQGHDKRNAALLGAGGAAAIGGGAYAFSQRDDGEQARLAEREQERLKKEAHDREKERHRLEKEQHKHEKEVHKHEKAIAAHETEQHNLHNEQEKEQKLLTKEQHEREKQADKADKEKKGGLLGFLHRDKSKKEKSAISPEPSPRASREHSRRVSRDVPSPRHSKEYPAGTATATGTAIGADGATGAATTTTTAHDENHPDHPRWKGKHLLHKDPPKGHPAREVLEQ</sequence>
<feature type="region of interest" description="Disordered" evidence="1">
    <location>
        <begin position="1119"/>
        <end position="1314"/>
    </location>
</feature>
<feature type="compositionally biased region" description="Polar residues" evidence="1">
    <location>
        <begin position="1041"/>
        <end position="1060"/>
    </location>
</feature>
<feature type="compositionally biased region" description="Polar residues" evidence="1">
    <location>
        <begin position="693"/>
        <end position="704"/>
    </location>
</feature>
<feature type="compositionally biased region" description="Basic and acidic residues" evidence="1">
    <location>
        <begin position="420"/>
        <end position="429"/>
    </location>
</feature>
<feature type="compositionally biased region" description="Low complexity" evidence="1">
    <location>
        <begin position="531"/>
        <end position="543"/>
    </location>
</feature>